<accession>A0AAP0JZL6</accession>
<dbReference type="Proteomes" id="UP001420932">
    <property type="component" value="Unassembled WGS sequence"/>
</dbReference>
<name>A0AAP0JZL6_9MAGN</name>
<evidence type="ECO:0000313" key="1">
    <source>
        <dbReference type="EMBL" id="KAK9143136.1"/>
    </source>
</evidence>
<dbReference type="AlphaFoldDB" id="A0AAP0JZL6"/>
<proteinExistence type="predicted"/>
<organism evidence="1 2">
    <name type="scientific">Stephania yunnanensis</name>
    <dbReference type="NCBI Taxonomy" id="152371"/>
    <lineage>
        <taxon>Eukaryota</taxon>
        <taxon>Viridiplantae</taxon>
        <taxon>Streptophyta</taxon>
        <taxon>Embryophyta</taxon>
        <taxon>Tracheophyta</taxon>
        <taxon>Spermatophyta</taxon>
        <taxon>Magnoliopsida</taxon>
        <taxon>Ranunculales</taxon>
        <taxon>Menispermaceae</taxon>
        <taxon>Menispermoideae</taxon>
        <taxon>Cissampelideae</taxon>
        <taxon>Stephania</taxon>
    </lineage>
</organism>
<comment type="caution">
    <text evidence="1">The sequence shown here is derived from an EMBL/GenBank/DDBJ whole genome shotgun (WGS) entry which is preliminary data.</text>
</comment>
<dbReference type="EMBL" id="JBBNAF010000005">
    <property type="protein sequence ID" value="KAK9143136.1"/>
    <property type="molecule type" value="Genomic_DNA"/>
</dbReference>
<sequence length="90" mass="9827">MFHNTSALSVKQCFCHLSSRLIATCPRLIPAARQGPPINCLHNPTNAFDVSILQLPERLPRLNLLRPSVACPLASRPGAFASSADRMLPH</sequence>
<gene>
    <name evidence="1" type="ORF">Syun_012536</name>
</gene>
<protein>
    <submittedName>
        <fullName evidence="1">Uncharacterized protein</fullName>
    </submittedName>
</protein>
<keyword evidence="2" id="KW-1185">Reference proteome</keyword>
<evidence type="ECO:0000313" key="2">
    <source>
        <dbReference type="Proteomes" id="UP001420932"/>
    </source>
</evidence>
<reference evidence="1 2" key="1">
    <citation type="submission" date="2024-01" db="EMBL/GenBank/DDBJ databases">
        <title>Genome assemblies of Stephania.</title>
        <authorList>
            <person name="Yang L."/>
        </authorList>
    </citation>
    <scope>NUCLEOTIDE SEQUENCE [LARGE SCALE GENOMIC DNA]</scope>
    <source>
        <strain evidence="1">YNDBR</strain>
        <tissue evidence="1">Leaf</tissue>
    </source>
</reference>